<evidence type="ECO:0000256" key="1">
    <source>
        <dbReference type="SAM" id="MobiDB-lite"/>
    </source>
</evidence>
<gene>
    <name evidence="2" type="ORF">rosag_03090</name>
</gene>
<organism evidence="2 3">
    <name type="scientific">Roseisolibacter agri</name>
    <dbReference type="NCBI Taxonomy" id="2014610"/>
    <lineage>
        <taxon>Bacteria</taxon>
        <taxon>Pseudomonadati</taxon>
        <taxon>Gemmatimonadota</taxon>
        <taxon>Gemmatimonadia</taxon>
        <taxon>Gemmatimonadales</taxon>
        <taxon>Gemmatimonadaceae</taxon>
        <taxon>Roseisolibacter</taxon>
    </lineage>
</organism>
<accession>A0AA37Q7I1</accession>
<keyword evidence="3" id="KW-1185">Reference proteome</keyword>
<evidence type="ECO:0000313" key="2">
    <source>
        <dbReference type="EMBL" id="GLC23796.1"/>
    </source>
</evidence>
<sequence>MSPIETSVGTAPLRRDPMPRPPLSLFHAPGWLGTSLAARLDSAVALNAALRRTRRTLIGERRRLLAARHSLLAEAHRELGRSDRRQRN</sequence>
<feature type="region of interest" description="Disordered" evidence="1">
    <location>
        <begin position="1"/>
        <end position="21"/>
    </location>
</feature>
<evidence type="ECO:0000313" key="3">
    <source>
        <dbReference type="Proteomes" id="UP001161325"/>
    </source>
</evidence>
<name>A0AA37Q7I1_9BACT</name>
<dbReference type="EMBL" id="BRXS01000001">
    <property type="protein sequence ID" value="GLC23796.1"/>
    <property type="molecule type" value="Genomic_DNA"/>
</dbReference>
<dbReference type="AlphaFoldDB" id="A0AA37Q7I1"/>
<protein>
    <submittedName>
        <fullName evidence="2">Uncharacterized protein</fullName>
    </submittedName>
</protein>
<comment type="caution">
    <text evidence="2">The sequence shown here is derived from an EMBL/GenBank/DDBJ whole genome shotgun (WGS) entry which is preliminary data.</text>
</comment>
<reference evidence="2" key="1">
    <citation type="submission" date="2022-08" db="EMBL/GenBank/DDBJ databases">
        <title>Draft genome sequencing of Roseisolibacter agri AW1220.</title>
        <authorList>
            <person name="Tobiishi Y."/>
            <person name="Tonouchi A."/>
        </authorList>
    </citation>
    <scope>NUCLEOTIDE SEQUENCE</scope>
    <source>
        <strain evidence="2">AW1220</strain>
    </source>
</reference>
<dbReference type="Proteomes" id="UP001161325">
    <property type="component" value="Unassembled WGS sequence"/>
</dbReference>
<dbReference type="RefSeq" id="WP_284348240.1">
    <property type="nucleotide sequence ID" value="NZ_BRXS01000001.1"/>
</dbReference>
<proteinExistence type="predicted"/>